<dbReference type="EMBL" id="LN554846">
    <property type="protein sequence ID" value="CED70243.1"/>
    <property type="molecule type" value="Genomic_DNA"/>
</dbReference>
<dbReference type="Gene3D" id="3.40.50.720">
    <property type="entry name" value="NAD(P)-binding Rossmann-like Domain"/>
    <property type="match status" value="1"/>
</dbReference>
<dbReference type="InterPro" id="IPR000683">
    <property type="entry name" value="Gfo/Idh/MocA-like_OxRdtase_N"/>
</dbReference>
<dbReference type="PATRIC" id="fig|80852.17.peg.148"/>
<organism evidence="2 3">
    <name type="scientific">Aliivibrio wodanis</name>
    <dbReference type="NCBI Taxonomy" id="80852"/>
    <lineage>
        <taxon>Bacteria</taxon>
        <taxon>Pseudomonadati</taxon>
        <taxon>Pseudomonadota</taxon>
        <taxon>Gammaproteobacteria</taxon>
        <taxon>Vibrionales</taxon>
        <taxon>Vibrionaceae</taxon>
        <taxon>Aliivibrio</taxon>
    </lineage>
</organism>
<gene>
    <name evidence="2" type="ORF">AWOD_I_0145</name>
</gene>
<dbReference type="InterPro" id="IPR051450">
    <property type="entry name" value="Gfo/Idh/MocA_Oxidoreductases"/>
</dbReference>
<dbReference type="InterPro" id="IPR036291">
    <property type="entry name" value="NAD(P)-bd_dom_sf"/>
</dbReference>
<evidence type="ECO:0000313" key="3">
    <source>
        <dbReference type="Proteomes" id="UP000032427"/>
    </source>
</evidence>
<name>A0A090IM03_9GAMM</name>
<keyword evidence="3" id="KW-1185">Reference proteome</keyword>
<dbReference type="OrthoDB" id="2043779at2"/>
<dbReference type="Pfam" id="PF01408">
    <property type="entry name" value="GFO_IDH_MocA"/>
    <property type="match status" value="1"/>
</dbReference>
<feature type="domain" description="Gfo/Idh/MocA-like oxidoreductase N-terminal" evidence="1">
    <location>
        <begin position="3"/>
        <end position="127"/>
    </location>
</feature>
<dbReference type="AlphaFoldDB" id="A0A090IM03"/>
<dbReference type="Proteomes" id="UP000032427">
    <property type="component" value="Chromosome 1"/>
</dbReference>
<proteinExistence type="predicted"/>
<dbReference type="GO" id="GO:0000166">
    <property type="term" value="F:nucleotide binding"/>
    <property type="evidence" value="ECO:0007669"/>
    <property type="project" value="InterPro"/>
</dbReference>
<evidence type="ECO:0000313" key="2">
    <source>
        <dbReference type="EMBL" id="CED70243.1"/>
    </source>
</evidence>
<dbReference type="GeneID" id="28539675"/>
<reference evidence="3" key="1">
    <citation type="submission" date="2014-09" db="EMBL/GenBank/DDBJ databases">
        <authorList>
            <person name="Hjerde E."/>
        </authorList>
    </citation>
    <scope>NUCLEOTIDE SEQUENCE [LARGE SCALE GENOMIC DNA]</scope>
    <source>
        <strain evidence="3">06/09/139</strain>
    </source>
</reference>
<sequence>MHNVLIIGAGQLGSRHLQGALLSENQLNITVVDPSQASLDISQERAGQVEFGNTKSTVTYVTAIPQNKSIDVCIIATAAQVRAVVTRQLLAFNKVTHIIFEKVLFQKLAEYTEVTQLLNDANTVGWVNCPRRLFPTYTTLKQCLDVEQPIKMVVQGNAWGMACNSVHFLDVFAYLVDNASLELTGSELDPELIESKRAGFYETTGKLSFVAGNHSLVVESGQSDIPDLVVSIENANTKYSVNEVAGTWIQNVGENEIEHTHTPLFQSQLTGGNIDELLLSNTCGLTPFAQSCDLHIPFIKAQLTHMSAVLNKELDACPIT</sequence>
<dbReference type="SUPFAM" id="SSF51735">
    <property type="entry name" value="NAD(P)-binding Rossmann-fold domains"/>
    <property type="match status" value="1"/>
</dbReference>
<dbReference type="STRING" id="80852.AWOD_I_0145"/>
<dbReference type="PANTHER" id="PTHR43377:SF1">
    <property type="entry name" value="BILIVERDIN REDUCTASE A"/>
    <property type="match status" value="1"/>
</dbReference>
<protein>
    <submittedName>
        <fullName evidence="2">Putative oxidoreductase</fullName>
    </submittedName>
</protein>
<dbReference type="KEGG" id="awd:AWOD_I_0145"/>
<evidence type="ECO:0000259" key="1">
    <source>
        <dbReference type="Pfam" id="PF01408"/>
    </source>
</evidence>
<dbReference type="PANTHER" id="PTHR43377">
    <property type="entry name" value="BILIVERDIN REDUCTASE A"/>
    <property type="match status" value="1"/>
</dbReference>
<accession>A0A090IM03</accession>
<dbReference type="HOGENOM" id="CLU_846263_0_0_6"/>